<dbReference type="Pfam" id="PF03966">
    <property type="entry name" value="Trm112p"/>
    <property type="match status" value="1"/>
</dbReference>
<dbReference type="InterPro" id="IPR005651">
    <property type="entry name" value="Trm112-like"/>
</dbReference>
<dbReference type="Gene3D" id="2.20.25.10">
    <property type="match status" value="1"/>
</dbReference>
<dbReference type="AlphaFoldDB" id="A0A7T0BXG7"/>
<dbReference type="KEGG" id="nli:G3M70_12820"/>
<evidence type="ECO:0000313" key="1">
    <source>
        <dbReference type="EMBL" id="QPJ62709.1"/>
    </source>
</evidence>
<sequence>MALDNEMIEILLCPQCKGGLIATEKKDGLICEACRLVYPIVKDDIPILLVHEAAPYTPSSSNE</sequence>
<proteinExistence type="predicted"/>
<reference evidence="1 2" key="1">
    <citation type="submission" date="2020-02" db="EMBL/GenBank/DDBJ databases">
        <title>Genomic and physiological characterization of two novel Nitrospinaceae genera.</title>
        <authorList>
            <person name="Mueller A.J."/>
            <person name="Jung M.-Y."/>
            <person name="Strachan C.R."/>
            <person name="Herbold C.W."/>
            <person name="Kirkegaard R.H."/>
            <person name="Daims H."/>
        </authorList>
    </citation>
    <scope>NUCLEOTIDE SEQUENCE [LARGE SCALE GENOMIC DNA]</scope>
    <source>
        <strain evidence="1">EB</strain>
    </source>
</reference>
<dbReference type="Proteomes" id="UP000594688">
    <property type="component" value="Chromosome"/>
</dbReference>
<protein>
    <submittedName>
        <fullName evidence="1">Trm112 family protein</fullName>
    </submittedName>
</protein>
<name>A0A7T0BXG7_9BACT</name>
<gene>
    <name evidence="1" type="ORF">G3M70_12820</name>
</gene>
<dbReference type="EMBL" id="CP048685">
    <property type="protein sequence ID" value="QPJ62709.1"/>
    <property type="molecule type" value="Genomic_DNA"/>
</dbReference>
<dbReference type="SUPFAM" id="SSF158997">
    <property type="entry name" value="Trm112p-like"/>
    <property type="match status" value="1"/>
</dbReference>
<evidence type="ECO:0000313" key="2">
    <source>
        <dbReference type="Proteomes" id="UP000594688"/>
    </source>
</evidence>
<organism evidence="1 2">
    <name type="scientific">Candidatus Nitronauta litoralis</name>
    <dbReference type="NCBI Taxonomy" id="2705533"/>
    <lineage>
        <taxon>Bacteria</taxon>
        <taxon>Pseudomonadati</taxon>
        <taxon>Nitrospinota/Tectimicrobiota group</taxon>
        <taxon>Nitrospinota</taxon>
        <taxon>Nitrospinia</taxon>
        <taxon>Nitrospinales</taxon>
        <taxon>Nitrospinaceae</taxon>
        <taxon>Candidatus Nitronauta</taxon>
    </lineage>
</organism>
<accession>A0A7T0BXG7</accession>